<dbReference type="OMA" id="VCKDIAC"/>
<keyword evidence="4" id="KW-1185">Reference proteome</keyword>
<dbReference type="Proteomes" id="UP000887568">
    <property type="component" value="Unplaced"/>
</dbReference>
<reference evidence="3" key="1">
    <citation type="submission" date="2022-11" db="UniProtKB">
        <authorList>
            <consortium name="EnsemblMetazoa"/>
        </authorList>
    </citation>
    <scope>IDENTIFICATION</scope>
</reference>
<name>A0A914BTD3_PATMI</name>
<keyword evidence="2" id="KW-1133">Transmembrane helix</keyword>
<feature type="region of interest" description="Disordered" evidence="1">
    <location>
        <begin position="115"/>
        <end position="260"/>
    </location>
</feature>
<feature type="compositionally biased region" description="Basic and acidic residues" evidence="1">
    <location>
        <begin position="115"/>
        <end position="125"/>
    </location>
</feature>
<evidence type="ECO:0000313" key="3">
    <source>
        <dbReference type="EnsemblMetazoa" id="XP_038079255.1"/>
    </source>
</evidence>
<evidence type="ECO:0000313" key="4">
    <source>
        <dbReference type="Proteomes" id="UP000887568"/>
    </source>
</evidence>
<dbReference type="RefSeq" id="XP_038079255.1">
    <property type="nucleotide sequence ID" value="XM_038223327.1"/>
</dbReference>
<proteinExistence type="predicted"/>
<dbReference type="AlphaFoldDB" id="A0A914BTD3"/>
<keyword evidence="2" id="KW-0472">Membrane</keyword>
<evidence type="ECO:0000256" key="2">
    <source>
        <dbReference type="SAM" id="Phobius"/>
    </source>
</evidence>
<feature type="compositionally biased region" description="Polar residues" evidence="1">
    <location>
        <begin position="126"/>
        <end position="140"/>
    </location>
</feature>
<feature type="transmembrane region" description="Helical" evidence="2">
    <location>
        <begin position="51"/>
        <end position="72"/>
    </location>
</feature>
<organism evidence="3 4">
    <name type="scientific">Patiria miniata</name>
    <name type="common">Bat star</name>
    <name type="synonym">Asterina miniata</name>
    <dbReference type="NCBI Taxonomy" id="46514"/>
    <lineage>
        <taxon>Eukaryota</taxon>
        <taxon>Metazoa</taxon>
        <taxon>Echinodermata</taxon>
        <taxon>Eleutherozoa</taxon>
        <taxon>Asterozoa</taxon>
        <taxon>Asteroidea</taxon>
        <taxon>Valvatacea</taxon>
        <taxon>Valvatida</taxon>
        <taxon>Asterinidae</taxon>
        <taxon>Patiria</taxon>
    </lineage>
</organism>
<dbReference type="EnsemblMetazoa" id="XM_038223327.1">
    <property type="protein sequence ID" value="XP_038079255.1"/>
    <property type="gene ID" value="LOC119746407"/>
</dbReference>
<protein>
    <submittedName>
        <fullName evidence="3">Uncharacterized protein</fullName>
    </submittedName>
</protein>
<keyword evidence="2" id="KW-0812">Transmembrane</keyword>
<dbReference type="GeneID" id="119746407"/>
<feature type="compositionally biased region" description="Basic and acidic residues" evidence="1">
    <location>
        <begin position="212"/>
        <end position="260"/>
    </location>
</feature>
<evidence type="ECO:0000256" key="1">
    <source>
        <dbReference type="SAM" id="MobiDB-lite"/>
    </source>
</evidence>
<accession>A0A914BTD3</accession>
<sequence>MSDDCSILPMRDYCLMNQGESARVVCKDIACPPPELPGPPPECSPYIYPDYSLLFLLGLLGPLVVCVIYKLYYRSRKRGAPKNADIDLDKAHYPPTVSSSRHGYSFDFQTKFKKSKEIPEEELSKKASSNKGPAGQNQNDAPKKEAAAGPKCTSTTEDERSGFERPSGAGKVGPKNEAGVRPRSIANNGSGPEKEAKVRPQSIANNARVKPHPREPSKKDNRGSTVKEDNMYTEPSKKISNKDRQKTDSGRKTPTDLEKK</sequence>